<dbReference type="GO" id="GO:0010020">
    <property type="term" value="P:chloroplast fission"/>
    <property type="evidence" value="ECO:0007669"/>
    <property type="project" value="TreeGrafter"/>
</dbReference>
<proteinExistence type="predicted"/>
<dbReference type="EMBL" id="MLFT02000003">
    <property type="protein sequence ID" value="PHT52923.1"/>
    <property type="molecule type" value="Genomic_DNA"/>
</dbReference>
<sequence length="148" mass="16375">MLMGSKASIGLWKQLKNLKEMLILFIVIHNDRLLHIADEQTPLQNAFLLADDVLCQGVQGISDIITEFLHQTFFLFQYLIHISSLLNFMIPGLINVDFADVKAIMKDSGTAMLRVGASSSRNHAEEAAEQATLAPLIGSSSRFKDLSS</sequence>
<dbReference type="SUPFAM" id="SSF55307">
    <property type="entry name" value="Tubulin C-terminal domain-like"/>
    <property type="match status" value="1"/>
</dbReference>
<evidence type="ECO:0000256" key="1">
    <source>
        <dbReference type="ARBA" id="ARBA00022741"/>
    </source>
</evidence>
<dbReference type="GO" id="GO:0051301">
    <property type="term" value="P:cell division"/>
    <property type="evidence" value="ECO:0007669"/>
    <property type="project" value="UniProtKB-KW"/>
</dbReference>
<evidence type="ECO:0000256" key="2">
    <source>
        <dbReference type="ARBA" id="ARBA00023134"/>
    </source>
</evidence>
<dbReference type="STRING" id="33114.A0A2G2X640"/>
<name>A0A2G2X640_CAPBA</name>
<dbReference type="OrthoDB" id="1934542at2759"/>
<dbReference type="GO" id="GO:0032153">
    <property type="term" value="C:cell division site"/>
    <property type="evidence" value="ECO:0007669"/>
    <property type="project" value="TreeGrafter"/>
</dbReference>
<dbReference type="PANTHER" id="PTHR30314">
    <property type="entry name" value="CELL DIVISION PROTEIN FTSZ-RELATED"/>
    <property type="match status" value="1"/>
</dbReference>
<keyword evidence="2" id="KW-0342">GTP-binding</keyword>
<dbReference type="InterPro" id="IPR037103">
    <property type="entry name" value="Tubulin/FtsZ-like_C"/>
</dbReference>
<protein>
    <submittedName>
        <fullName evidence="3">Cell division protein FtsZ-like protein 1, chloroplastic</fullName>
    </submittedName>
</protein>
<gene>
    <name evidence="3" type="ORF">CQW23_07385</name>
</gene>
<keyword evidence="4" id="KW-1185">Reference proteome</keyword>
<reference evidence="3 4" key="1">
    <citation type="journal article" date="2017" name="Genome Biol.">
        <title>New reference genome sequences of hot pepper reveal the massive evolution of plant disease-resistance genes by retroduplication.</title>
        <authorList>
            <person name="Kim S."/>
            <person name="Park J."/>
            <person name="Yeom S.I."/>
            <person name="Kim Y.M."/>
            <person name="Seo E."/>
            <person name="Kim K.T."/>
            <person name="Kim M.S."/>
            <person name="Lee J.M."/>
            <person name="Cheong K."/>
            <person name="Shin H.S."/>
            <person name="Kim S.B."/>
            <person name="Han K."/>
            <person name="Lee J."/>
            <person name="Park M."/>
            <person name="Lee H.A."/>
            <person name="Lee H.Y."/>
            <person name="Lee Y."/>
            <person name="Oh S."/>
            <person name="Lee J.H."/>
            <person name="Choi E."/>
            <person name="Choi E."/>
            <person name="Lee S.E."/>
            <person name="Jeon J."/>
            <person name="Kim H."/>
            <person name="Choi G."/>
            <person name="Song H."/>
            <person name="Lee J."/>
            <person name="Lee S.C."/>
            <person name="Kwon J.K."/>
            <person name="Lee H.Y."/>
            <person name="Koo N."/>
            <person name="Hong Y."/>
            <person name="Kim R.W."/>
            <person name="Kang W.H."/>
            <person name="Huh J.H."/>
            <person name="Kang B.C."/>
            <person name="Yang T.J."/>
            <person name="Lee Y.H."/>
            <person name="Bennetzen J.L."/>
            <person name="Choi D."/>
        </authorList>
    </citation>
    <scope>NUCLEOTIDE SEQUENCE [LARGE SCALE GENOMIC DNA]</scope>
    <source>
        <strain evidence="4">cv. PBC81</strain>
    </source>
</reference>
<dbReference type="SUPFAM" id="SSF52490">
    <property type="entry name" value="Tubulin nucleotide-binding domain-like"/>
    <property type="match status" value="1"/>
</dbReference>
<dbReference type="GO" id="GO:0009507">
    <property type="term" value="C:chloroplast"/>
    <property type="evidence" value="ECO:0007669"/>
    <property type="project" value="TreeGrafter"/>
</dbReference>
<dbReference type="InterPro" id="IPR036525">
    <property type="entry name" value="Tubulin/FtsZ_GTPase_sf"/>
</dbReference>
<dbReference type="Proteomes" id="UP000224567">
    <property type="component" value="Unassembled WGS sequence"/>
</dbReference>
<evidence type="ECO:0000313" key="4">
    <source>
        <dbReference type="Proteomes" id="UP000224567"/>
    </source>
</evidence>
<dbReference type="PRINTS" id="PR00423">
    <property type="entry name" value="CELLDVISFTSZ"/>
</dbReference>
<keyword evidence="1" id="KW-0547">Nucleotide-binding</keyword>
<accession>A0A2G2X640</accession>
<dbReference type="Gene3D" id="3.30.1330.20">
    <property type="entry name" value="Tubulin/FtsZ, C-terminal domain"/>
    <property type="match status" value="1"/>
</dbReference>
<evidence type="ECO:0000313" key="3">
    <source>
        <dbReference type="EMBL" id="PHT52923.1"/>
    </source>
</evidence>
<dbReference type="InterPro" id="IPR008280">
    <property type="entry name" value="Tub_FtsZ_C"/>
</dbReference>
<dbReference type="AlphaFoldDB" id="A0A2G2X640"/>
<reference evidence="4" key="2">
    <citation type="journal article" date="2017" name="J. Anim. Genet.">
        <title>Multiple reference genome sequences of hot pepper reveal the massive evolution of plant disease resistance genes by retroduplication.</title>
        <authorList>
            <person name="Kim S."/>
            <person name="Park J."/>
            <person name="Yeom S.-I."/>
            <person name="Kim Y.-M."/>
            <person name="Seo E."/>
            <person name="Kim K.-T."/>
            <person name="Kim M.-S."/>
            <person name="Lee J.M."/>
            <person name="Cheong K."/>
            <person name="Shin H.-S."/>
            <person name="Kim S.-B."/>
            <person name="Han K."/>
            <person name="Lee J."/>
            <person name="Park M."/>
            <person name="Lee H.-A."/>
            <person name="Lee H.-Y."/>
            <person name="Lee Y."/>
            <person name="Oh S."/>
            <person name="Lee J.H."/>
            <person name="Choi E."/>
            <person name="Choi E."/>
            <person name="Lee S.E."/>
            <person name="Jeon J."/>
            <person name="Kim H."/>
            <person name="Choi G."/>
            <person name="Song H."/>
            <person name="Lee J."/>
            <person name="Lee S.-C."/>
            <person name="Kwon J.-K."/>
            <person name="Lee H.-Y."/>
            <person name="Koo N."/>
            <person name="Hong Y."/>
            <person name="Kim R.W."/>
            <person name="Kang W.-H."/>
            <person name="Huh J.H."/>
            <person name="Kang B.-C."/>
            <person name="Yang T.-J."/>
            <person name="Lee Y.-H."/>
            <person name="Bennetzen J.L."/>
            <person name="Choi D."/>
        </authorList>
    </citation>
    <scope>NUCLEOTIDE SEQUENCE [LARGE SCALE GENOMIC DNA]</scope>
    <source>
        <strain evidence="4">cv. PBC81</strain>
    </source>
</reference>
<organism evidence="3 4">
    <name type="scientific">Capsicum baccatum</name>
    <name type="common">Peruvian pepper</name>
    <dbReference type="NCBI Taxonomy" id="33114"/>
    <lineage>
        <taxon>Eukaryota</taxon>
        <taxon>Viridiplantae</taxon>
        <taxon>Streptophyta</taxon>
        <taxon>Embryophyta</taxon>
        <taxon>Tracheophyta</taxon>
        <taxon>Spermatophyta</taxon>
        <taxon>Magnoliopsida</taxon>
        <taxon>eudicotyledons</taxon>
        <taxon>Gunneridae</taxon>
        <taxon>Pentapetalae</taxon>
        <taxon>asterids</taxon>
        <taxon>lamiids</taxon>
        <taxon>Solanales</taxon>
        <taxon>Solanaceae</taxon>
        <taxon>Solanoideae</taxon>
        <taxon>Capsiceae</taxon>
        <taxon>Capsicum</taxon>
    </lineage>
</organism>
<dbReference type="InterPro" id="IPR003008">
    <property type="entry name" value="Tubulin_FtsZ_GTPase"/>
</dbReference>
<dbReference type="InterPro" id="IPR045061">
    <property type="entry name" value="FtsZ/CetZ"/>
</dbReference>
<dbReference type="PANTHER" id="PTHR30314:SF12">
    <property type="entry name" value="CELL DIVISION PROTEIN FTSZ HOMOLOG 1, CHLOROPLASTIC"/>
    <property type="match status" value="1"/>
</dbReference>
<comment type="caution">
    <text evidence="3">The sequence shown here is derived from an EMBL/GenBank/DDBJ whole genome shotgun (WGS) entry which is preliminary data.</text>
</comment>
<dbReference type="GO" id="GO:0003924">
    <property type="term" value="F:GTPase activity"/>
    <property type="evidence" value="ECO:0007669"/>
    <property type="project" value="InterPro"/>
</dbReference>
<dbReference type="GO" id="GO:0005525">
    <property type="term" value="F:GTP binding"/>
    <property type="evidence" value="ECO:0007669"/>
    <property type="project" value="UniProtKB-KW"/>
</dbReference>